<dbReference type="GO" id="GO:0004937">
    <property type="term" value="F:alpha1-adrenergic receptor activity"/>
    <property type="evidence" value="ECO:0007669"/>
    <property type="project" value="TreeGrafter"/>
</dbReference>
<dbReference type="GeneTree" id="ENSGT00940000166031"/>
<keyword evidence="9" id="KW-0325">Glycoprotein</keyword>
<evidence type="ECO:0000313" key="18">
    <source>
        <dbReference type="Proteomes" id="UP000694548"/>
    </source>
</evidence>
<dbReference type="GO" id="GO:0071880">
    <property type="term" value="P:adenylate cyclase-activating adrenergic receptor signaling pathway"/>
    <property type="evidence" value="ECO:0007669"/>
    <property type="project" value="TreeGrafter"/>
</dbReference>
<feature type="domain" description="G-protein coupled receptors family 1 profile" evidence="14">
    <location>
        <begin position="76"/>
        <end position="362"/>
    </location>
</feature>
<dbReference type="OMA" id="QWRSVTH"/>
<dbReference type="SMART" id="SM01381">
    <property type="entry name" value="7TM_GPCR_Srsx"/>
    <property type="match status" value="1"/>
</dbReference>
<dbReference type="GO" id="GO:0043410">
    <property type="term" value="P:positive regulation of MAPK cascade"/>
    <property type="evidence" value="ECO:0007669"/>
    <property type="project" value="TreeGrafter"/>
</dbReference>
<dbReference type="InterPro" id="IPR000276">
    <property type="entry name" value="GPCR_Rhodpsn"/>
</dbReference>
<dbReference type="RefSeq" id="XP_015831344.3">
    <property type="nucleotide sequence ID" value="XM_015975858.3"/>
</dbReference>
<evidence type="ECO:0000256" key="6">
    <source>
        <dbReference type="ARBA" id="ARBA00023040"/>
    </source>
</evidence>
<gene>
    <name evidence="16" type="primary">ADRA1AB</name>
    <name evidence="17" type="synonym">adra1ab</name>
    <name evidence="15" type="ORF">G4P62_001786</name>
</gene>
<evidence type="ECO:0000256" key="4">
    <source>
        <dbReference type="ARBA" id="ARBA00022692"/>
    </source>
</evidence>
<keyword evidence="4 12" id="KW-0812">Transmembrane</keyword>
<dbReference type="PROSITE" id="PS50262">
    <property type="entry name" value="G_PROTEIN_RECEP_F1_2"/>
    <property type="match status" value="1"/>
</dbReference>
<dbReference type="Pfam" id="PF00001">
    <property type="entry name" value="7tm_1"/>
    <property type="match status" value="1"/>
</dbReference>
<accession>A0A1A8AT16</accession>
<proteinExistence type="inferred from homology"/>
<comment type="similarity">
    <text evidence="12">Belongs to the G-protein coupled receptor 1 family.</text>
</comment>
<dbReference type="GO" id="GO:0005886">
    <property type="term" value="C:plasma membrane"/>
    <property type="evidence" value="ECO:0007669"/>
    <property type="project" value="UniProtKB-SubCell"/>
</dbReference>
<feature type="transmembrane region" description="Helical" evidence="13">
    <location>
        <begin position="309"/>
        <end position="334"/>
    </location>
</feature>
<evidence type="ECO:0000313" key="17">
    <source>
        <dbReference type="Ensembl" id="ENSNFUP00015027773.1"/>
    </source>
</evidence>
<reference evidence="15" key="4">
    <citation type="submission" date="2020-03" db="EMBL/GenBank/DDBJ databases">
        <title>Intra-Species Differences in Population Size shape Life History and Genome Evolution.</title>
        <authorList>
            <person name="Willemsen D."/>
            <person name="Cui R."/>
            <person name="Valenzano D.R."/>
        </authorList>
    </citation>
    <scope>NUCLEOTIDE SEQUENCE</scope>
    <source>
        <strain evidence="15">GRZ</strain>
        <tissue evidence="15">Whole</tissue>
    </source>
</reference>
<evidence type="ECO:0000256" key="2">
    <source>
        <dbReference type="ARBA" id="ARBA00014216"/>
    </source>
</evidence>
<evidence type="ECO:0000259" key="14">
    <source>
        <dbReference type="PROSITE" id="PS50262"/>
    </source>
</evidence>
<comment type="subcellular location">
    <subcellularLocation>
        <location evidence="1">Cell membrane</location>
        <topology evidence="1">Multi-pass membrane protein</topology>
    </subcellularLocation>
</comment>
<evidence type="ECO:0000256" key="7">
    <source>
        <dbReference type="ARBA" id="ARBA00023136"/>
    </source>
</evidence>
<reference evidence="17" key="1">
    <citation type="submission" date="2014-08" db="EMBL/GenBank/DDBJ databases">
        <authorList>
            <person name="Senf B."/>
            <person name="Petzold A."/>
            <person name="Downie B.R."/>
            <person name="Koch P."/>
            <person name="Platzer M."/>
        </authorList>
    </citation>
    <scope>NUCLEOTIDE SEQUENCE [LARGE SCALE GENOMIC DNA]</scope>
    <source>
        <strain evidence="17">GRZ</strain>
    </source>
</reference>
<feature type="transmembrane region" description="Helical" evidence="13">
    <location>
        <begin position="135"/>
        <end position="155"/>
    </location>
</feature>
<dbReference type="PRINTS" id="PR00237">
    <property type="entry name" value="GPCRRHODOPSN"/>
</dbReference>
<keyword evidence="10 12" id="KW-0807">Transducer</keyword>
<dbReference type="GO" id="GO:0007204">
    <property type="term" value="P:positive regulation of cytosolic calcium ion concentration"/>
    <property type="evidence" value="ECO:0007669"/>
    <property type="project" value="TreeGrafter"/>
</dbReference>
<sequence length="487" mass="53324">MAGKASILHAGWRQKQESLMSKFTQQSRMVPSENTSVSRLDLCPNCSSSTHPEVDVVKAVVLGVVLVIFVVFGVLGNILVILSVLFHRHWRSVTHYFIANLAAADLLLSSAVLPFSATSEALGRWVFGRSFCNVWAALDVLCCTASILSLCVISIDRYLAVSYPLRYPAIATGRRGLTAVAALWGLSAAISVGPLFGWKEPDPEDETVCRITEEPGYALFSALGSFYIPLAIILAMYCRVYTVARRETKSLRESRKGDEVEMEGVMLRIHRGNSAQVGKQEDEEETPKRPSFHLPRILKFSGEEKAAKTLGIVVGCFILCWLPFFLVLPIGSIFPSCKPSETIFKITFWLGYLNSCINPIIYPCFSQEFKKAFHNMLHGHCLRTGIPTTKQGHVSAHSSSTGPASNVSIVSVQTQTTIFPWACCKTLSTSSASVAPKERAQTAQAQKKGLLKTWCLSARRTSILQNPSTNGSTKVLRLSLGISGEAV</sequence>
<dbReference type="PANTHER" id="PTHR24248">
    <property type="entry name" value="ADRENERGIC RECEPTOR-RELATED G-PROTEIN COUPLED RECEPTOR"/>
    <property type="match status" value="1"/>
</dbReference>
<organism evidence="16">
    <name type="scientific">Nothobranchius furzeri</name>
    <name type="common">Turquoise killifish</name>
    <dbReference type="NCBI Taxonomy" id="105023"/>
    <lineage>
        <taxon>Eukaryota</taxon>
        <taxon>Metazoa</taxon>
        <taxon>Chordata</taxon>
        <taxon>Craniata</taxon>
        <taxon>Vertebrata</taxon>
        <taxon>Euteleostomi</taxon>
        <taxon>Actinopterygii</taxon>
        <taxon>Neopterygii</taxon>
        <taxon>Teleostei</taxon>
        <taxon>Neoteleostei</taxon>
        <taxon>Acanthomorphata</taxon>
        <taxon>Ovalentaria</taxon>
        <taxon>Atherinomorphae</taxon>
        <taxon>Cyprinodontiformes</taxon>
        <taxon>Nothobranchiidae</taxon>
        <taxon>Nothobranchius</taxon>
    </lineage>
</organism>
<evidence type="ECO:0000256" key="13">
    <source>
        <dbReference type="SAM" id="Phobius"/>
    </source>
</evidence>
<keyword evidence="5 13" id="KW-1133">Transmembrane helix</keyword>
<name>A0A1A8AT16_NOTFU</name>
<dbReference type="GO" id="GO:0007200">
    <property type="term" value="P:phospholipase C-activating G protein-coupled receptor signaling pathway"/>
    <property type="evidence" value="ECO:0007669"/>
    <property type="project" value="TreeGrafter"/>
</dbReference>
<evidence type="ECO:0000256" key="10">
    <source>
        <dbReference type="ARBA" id="ARBA00023224"/>
    </source>
</evidence>
<dbReference type="Proteomes" id="UP000822369">
    <property type="component" value="Chromosome 8"/>
</dbReference>
<evidence type="ECO:0000256" key="9">
    <source>
        <dbReference type="ARBA" id="ARBA00023180"/>
    </source>
</evidence>
<evidence type="ECO:0000256" key="12">
    <source>
        <dbReference type="RuleBase" id="RU000688"/>
    </source>
</evidence>
<dbReference type="InterPro" id="IPR002233">
    <property type="entry name" value="ADR_fam"/>
</dbReference>
<dbReference type="Gene3D" id="1.20.1070.10">
    <property type="entry name" value="Rhodopsin 7-helix transmembrane proteins"/>
    <property type="match status" value="1"/>
</dbReference>
<dbReference type="CTD" id="557259"/>
<dbReference type="GO" id="GO:0007267">
    <property type="term" value="P:cell-cell signaling"/>
    <property type="evidence" value="ECO:0007669"/>
    <property type="project" value="TreeGrafter"/>
</dbReference>
<protein>
    <recommendedName>
        <fullName evidence="2">Alpha-1A adrenergic receptor</fullName>
    </recommendedName>
    <alternativeName>
        <fullName evidence="11">Alpha-1A adrenoreceptor</fullName>
    </alternativeName>
</protein>
<evidence type="ECO:0000256" key="3">
    <source>
        <dbReference type="ARBA" id="ARBA00022475"/>
    </source>
</evidence>
<dbReference type="SUPFAM" id="SSF81321">
    <property type="entry name" value="Family A G protein-coupled receptor-like"/>
    <property type="match status" value="1"/>
</dbReference>
<evidence type="ECO:0000256" key="5">
    <source>
        <dbReference type="ARBA" id="ARBA00022989"/>
    </source>
</evidence>
<dbReference type="EMBL" id="HADY01018900">
    <property type="protein sequence ID" value="SBP57385.1"/>
    <property type="molecule type" value="Transcribed_RNA"/>
</dbReference>
<dbReference type="Ensembl" id="ENSNFUT00015029011.1">
    <property type="protein sequence ID" value="ENSNFUP00015027773.1"/>
    <property type="gene ID" value="ENSNFUG00015013428.1"/>
</dbReference>
<keyword evidence="18" id="KW-1185">Reference proteome</keyword>
<evidence type="ECO:0000256" key="8">
    <source>
        <dbReference type="ARBA" id="ARBA00023170"/>
    </source>
</evidence>
<dbReference type="GeneID" id="107396248"/>
<keyword evidence="8 12" id="KW-0675">Receptor</keyword>
<dbReference type="PANTHER" id="PTHR24248:SF16">
    <property type="entry name" value="ALPHA-1A ADRENERGIC RECEPTOR"/>
    <property type="match status" value="1"/>
</dbReference>
<evidence type="ECO:0000256" key="11">
    <source>
        <dbReference type="ARBA" id="ARBA00032839"/>
    </source>
</evidence>
<evidence type="ECO:0000313" key="15">
    <source>
        <dbReference type="EMBL" id="KAF7216817.1"/>
    </source>
</evidence>
<keyword evidence="3" id="KW-1003">Cell membrane</keyword>
<keyword evidence="7 13" id="KW-0472">Membrane</keyword>
<feature type="transmembrane region" description="Helical" evidence="13">
    <location>
        <begin position="97"/>
        <end position="115"/>
    </location>
</feature>
<dbReference type="PRINTS" id="PR01103">
    <property type="entry name" value="ADRENERGICR"/>
</dbReference>
<feature type="transmembrane region" description="Helical" evidence="13">
    <location>
        <begin position="176"/>
        <end position="197"/>
    </location>
</feature>
<dbReference type="EMBL" id="JAAVVJ010000008">
    <property type="protein sequence ID" value="KAF7216817.1"/>
    <property type="molecule type" value="Genomic_DNA"/>
</dbReference>
<feature type="transmembrane region" description="Helical" evidence="13">
    <location>
        <begin position="59"/>
        <end position="85"/>
    </location>
</feature>
<keyword evidence="6 12" id="KW-0297">G-protein coupled receptor</keyword>
<feature type="transmembrane region" description="Helical" evidence="13">
    <location>
        <begin position="346"/>
        <end position="365"/>
    </location>
</feature>
<reference evidence="17" key="5">
    <citation type="submission" date="2025-05" db="UniProtKB">
        <authorList>
            <consortium name="Ensembl"/>
        </authorList>
    </citation>
    <scope>IDENTIFICATION</scope>
</reference>
<dbReference type="InterPro" id="IPR017452">
    <property type="entry name" value="GPCR_Rhodpsn_7TM"/>
</dbReference>
<evidence type="ECO:0000313" key="16">
    <source>
        <dbReference type="EMBL" id="SBP57385.1"/>
    </source>
</evidence>
<reference evidence="16" key="2">
    <citation type="submission" date="2016-05" db="EMBL/GenBank/DDBJ databases">
        <authorList>
            <person name="Lavstsen T."/>
            <person name="Jespersen J.S."/>
        </authorList>
    </citation>
    <scope>NUCLEOTIDE SEQUENCE</scope>
    <source>
        <tissue evidence="16">Brain</tissue>
    </source>
</reference>
<reference evidence="16" key="3">
    <citation type="submission" date="2016-06" db="EMBL/GenBank/DDBJ databases">
        <title>The genome of a short-lived fish provides insights into sex chromosome evolution and the genetic control of aging.</title>
        <authorList>
            <person name="Reichwald K."/>
            <person name="Felder M."/>
            <person name="Petzold A."/>
            <person name="Koch P."/>
            <person name="Groth M."/>
            <person name="Platzer M."/>
        </authorList>
    </citation>
    <scope>NUCLEOTIDE SEQUENCE</scope>
    <source>
        <tissue evidence="16">Brain</tissue>
    </source>
</reference>
<evidence type="ECO:0000256" key="1">
    <source>
        <dbReference type="ARBA" id="ARBA00004651"/>
    </source>
</evidence>
<feature type="transmembrane region" description="Helical" evidence="13">
    <location>
        <begin position="217"/>
        <end position="242"/>
    </location>
</feature>
<dbReference type="AlphaFoldDB" id="A0A1A8AT16"/>
<dbReference type="KEGG" id="nfu:107396248"/>
<dbReference type="Proteomes" id="UP000694548">
    <property type="component" value="Chromosome sgr02"/>
</dbReference>
<dbReference type="PROSITE" id="PS00237">
    <property type="entry name" value="G_PROTEIN_RECEP_F1_1"/>
    <property type="match status" value="1"/>
</dbReference>
<dbReference type="OrthoDB" id="6358729at2759"/>